<feature type="region of interest" description="Disordered" evidence="1">
    <location>
        <begin position="375"/>
        <end position="411"/>
    </location>
</feature>
<comment type="caution">
    <text evidence="2">The sequence shown here is derived from an EMBL/GenBank/DDBJ whole genome shotgun (WGS) entry which is preliminary data.</text>
</comment>
<evidence type="ECO:0000313" key="3">
    <source>
        <dbReference type="Proteomes" id="UP001437256"/>
    </source>
</evidence>
<evidence type="ECO:0000313" key="2">
    <source>
        <dbReference type="EMBL" id="KAL0056720.1"/>
    </source>
</evidence>
<feature type="compositionally biased region" description="Acidic residues" evidence="1">
    <location>
        <begin position="386"/>
        <end position="402"/>
    </location>
</feature>
<sequence>MSLGQGKASAPCVSVYDMVDLENVLVTQAGPIVNLSDDILAEIFLCTKPSAFFATDGTCDIWDVNALAAVCQQWLLVVKATRACWARVEVTDERASRGWGMVQHVNKELDAYLRRSRGARLCIKLNVARGVPGYASSECPTLVATLLQHAHRWGSLTVDLGNHRDILYTQLSFIVPCLGDMPLLRFIRLQNTGKAAFPWLTILETLAEGIPRERSRQLDLRGLELHSAKRHRDQLKTLRDMDAGLCILGNLTQIRAHVAPNVAVKMLQLCTLLLDAEFEFTMPRRTRVVPWSGGLVVHSQLSHLSVKTSPYPRIVQRRSFPHDAFAVVLDNLVCPSLSSLTLEADALGSVRPMGRHFPADETAHMERIELQMRSIPHLDGPSDPPSEQEVEDDGDDDNDGDETGGKSGSRRCFFPTSLEKFLVNSPSLRNLVLDSIPLHSSHLTRLFTVTPKLVDLTIFEWEMKKTEDAYIQPELLSDKAFLDWMACEDNLPNLRHLQLLLLHSFETGGPLTELLNTLTCQGLKSAIVKCKVGERER</sequence>
<gene>
    <name evidence="2" type="ORF">AAF712_016672</name>
</gene>
<reference evidence="2 3" key="1">
    <citation type="submission" date="2024-05" db="EMBL/GenBank/DDBJ databases">
        <title>A draft genome resource for the thread blight pathogen Marasmius tenuissimus strain MS-2.</title>
        <authorList>
            <person name="Yulfo-Soto G.E."/>
            <person name="Baruah I.K."/>
            <person name="Amoako-Attah I."/>
            <person name="Bukari Y."/>
            <person name="Meinhardt L.W."/>
            <person name="Bailey B.A."/>
            <person name="Cohen S.P."/>
        </authorList>
    </citation>
    <scope>NUCLEOTIDE SEQUENCE [LARGE SCALE GENOMIC DNA]</scope>
    <source>
        <strain evidence="2 3">MS-2</strain>
    </source>
</reference>
<evidence type="ECO:0000256" key="1">
    <source>
        <dbReference type="SAM" id="MobiDB-lite"/>
    </source>
</evidence>
<proteinExistence type="predicted"/>
<dbReference type="EMBL" id="JBBXMP010001030">
    <property type="protein sequence ID" value="KAL0056720.1"/>
    <property type="molecule type" value="Genomic_DNA"/>
</dbReference>
<keyword evidence="3" id="KW-1185">Reference proteome</keyword>
<protein>
    <recommendedName>
        <fullName evidence="4">F-box domain-containing protein</fullName>
    </recommendedName>
</protein>
<dbReference type="Proteomes" id="UP001437256">
    <property type="component" value="Unassembled WGS sequence"/>
</dbReference>
<evidence type="ECO:0008006" key="4">
    <source>
        <dbReference type="Google" id="ProtNLM"/>
    </source>
</evidence>
<organism evidence="2 3">
    <name type="scientific">Marasmius tenuissimus</name>
    <dbReference type="NCBI Taxonomy" id="585030"/>
    <lineage>
        <taxon>Eukaryota</taxon>
        <taxon>Fungi</taxon>
        <taxon>Dikarya</taxon>
        <taxon>Basidiomycota</taxon>
        <taxon>Agaricomycotina</taxon>
        <taxon>Agaricomycetes</taxon>
        <taxon>Agaricomycetidae</taxon>
        <taxon>Agaricales</taxon>
        <taxon>Marasmiineae</taxon>
        <taxon>Marasmiaceae</taxon>
        <taxon>Marasmius</taxon>
    </lineage>
</organism>
<accession>A0ABR2Z667</accession>
<name>A0ABR2Z667_9AGAR</name>